<dbReference type="InterPro" id="IPR002083">
    <property type="entry name" value="MATH/TRAF_dom"/>
</dbReference>
<dbReference type="EMBL" id="UYYA01000560">
    <property type="protein sequence ID" value="VDM54203.1"/>
    <property type="molecule type" value="Genomic_DNA"/>
</dbReference>
<dbReference type="PROSITE" id="PS50144">
    <property type="entry name" value="MATH"/>
    <property type="match status" value="1"/>
</dbReference>
<reference evidence="3 4" key="2">
    <citation type="submission" date="2018-11" db="EMBL/GenBank/DDBJ databases">
        <authorList>
            <consortium name="Pathogen Informatics"/>
        </authorList>
    </citation>
    <scope>NUCLEOTIDE SEQUENCE [LARGE SCALE GENOMIC DNA]</scope>
    <source>
        <strain evidence="3 4">Costa Rica</strain>
    </source>
</reference>
<dbReference type="Proteomes" id="UP000267027">
    <property type="component" value="Unassembled WGS sequence"/>
</dbReference>
<feature type="domain" description="MATH" evidence="2">
    <location>
        <begin position="1"/>
        <end position="117"/>
    </location>
</feature>
<dbReference type="OrthoDB" id="289038at2759"/>
<accession>A0A158PEY9</accession>
<sequence length="428" mass="48451">MVDTLCSPCKRINGVPWRIMVMPKQHMVQKKNQKCMGFFLQCCPDNTYSDAWTCQSVAEMRLIAQKPGVQNFVRKTTHVYSAKENDWGYSCFMTWADVLDESQGYIKDDRVTLEITVKAEAPKNMMSREDFRRSIDQWYNLAEMQLARGQVDLSIEANAQALKFCKDKDKQSQEKLEAQRERLVNHKLVESIHRIEKGIFSNIYSFEYVFSARTHSDMETMRRSVAEWKCAHDDCVSTISQTRIEFEAACESIRKGQRTLAQLTDLKVPSPPVLPKVVRLPPVQVVQPSTPACTTISTSVSAVIQPPPAGVIGQPRTPQSNRPGPAPATLPLDESAVPSAAAPAASPWSWSTPLGSLADIRPLRPASEQAHPLLQQQSHHEIWRNGTTTDSSQVVDFIPQHCLCPVYNTNAYVYIYVYIHIFRCRFLF</sequence>
<evidence type="ECO:0000259" key="2">
    <source>
        <dbReference type="PROSITE" id="PS50144"/>
    </source>
</evidence>
<feature type="region of interest" description="Disordered" evidence="1">
    <location>
        <begin position="306"/>
        <end position="336"/>
    </location>
</feature>
<name>A0A158PEY9_ANGCS</name>
<dbReference type="WBParaSite" id="ACOC_0000261701-mRNA-1">
    <property type="protein sequence ID" value="ACOC_0000261701-mRNA-1"/>
    <property type="gene ID" value="ACOC_0000261701"/>
</dbReference>
<organism evidence="5">
    <name type="scientific">Angiostrongylus costaricensis</name>
    <name type="common">Nematode worm</name>
    <dbReference type="NCBI Taxonomy" id="334426"/>
    <lineage>
        <taxon>Eukaryota</taxon>
        <taxon>Metazoa</taxon>
        <taxon>Ecdysozoa</taxon>
        <taxon>Nematoda</taxon>
        <taxon>Chromadorea</taxon>
        <taxon>Rhabditida</taxon>
        <taxon>Rhabditina</taxon>
        <taxon>Rhabditomorpha</taxon>
        <taxon>Strongyloidea</taxon>
        <taxon>Metastrongylidae</taxon>
        <taxon>Angiostrongylus</taxon>
    </lineage>
</organism>
<dbReference type="InterPro" id="IPR008974">
    <property type="entry name" value="TRAF-like"/>
</dbReference>
<dbReference type="STRING" id="334426.A0A158PEY9"/>
<dbReference type="AlphaFoldDB" id="A0A158PEY9"/>
<evidence type="ECO:0000313" key="3">
    <source>
        <dbReference type="EMBL" id="VDM54203.1"/>
    </source>
</evidence>
<evidence type="ECO:0000313" key="5">
    <source>
        <dbReference type="WBParaSite" id="ACOC_0000261701-mRNA-1"/>
    </source>
</evidence>
<evidence type="ECO:0000313" key="4">
    <source>
        <dbReference type="Proteomes" id="UP000267027"/>
    </source>
</evidence>
<dbReference type="Gene3D" id="2.60.210.10">
    <property type="entry name" value="Apoptosis, Tumor Necrosis Factor Receptor Associated Protein 2, Chain A"/>
    <property type="match status" value="1"/>
</dbReference>
<dbReference type="Pfam" id="PF22486">
    <property type="entry name" value="MATH_2"/>
    <property type="match status" value="1"/>
</dbReference>
<proteinExistence type="predicted"/>
<dbReference type="PANTHER" id="PTHR47022">
    <property type="entry name" value="BTB AND MATH DOMAIN-CONTAINING PROTEIN 36-RELATED"/>
    <property type="match status" value="1"/>
</dbReference>
<keyword evidence="4" id="KW-1185">Reference proteome</keyword>
<evidence type="ECO:0000256" key="1">
    <source>
        <dbReference type="SAM" id="MobiDB-lite"/>
    </source>
</evidence>
<reference evidence="5" key="1">
    <citation type="submission" date="2016-04" db="UniProtKB">
        <authorList>
            <consortium name="WormBaseParasite"/>
        </authorList>
    </citation>
    <scope>IDENTIFICATION</scope>
</reference>
<dbReference type="PANTHER" id="PTHR47022:SF1">
    <property type="entry name" value="BTB AND MATH DOMAIN-CONTAINING PROTEIN 36-RELATED"/>
    <property type="match status" value="1"/>
</dbReference>
<protein>
    <submittedName>
        <fullName evidence="5">MATH domain-containing protein</fullName>
    </submittedName>
</protein>
<dbReference type="SUPFAM" id="SSF49599">
    <property type="entry name" value="TRAF domain-like"/>
    <property type="match status" value="1"/>
</dbReference>
<gene>
    <name evidence="3" type="ORF">ACOC_LOCUS2618</name>
</gene>